<dbReference type="Proteomes" id="UP000203649">
    <property type="component" value="Segment"/>
</dbReference>
<dbReference type="KEGG" id="vg:29063974"/>
<accession>A0A1C9KC31</accession>
<dbReference type="Gene3D" id="1.10.437.20">
    <property type="entry name" value="dsDNA poxvirus"/>
    <property type="match status" value="1"/>
</dbReference>
<keyword evidence="2" id="KW-1185">Reference proteome</keyword>
<protein>
    <submittedName>
        <fullName evidence="1">Anti-apoptotic bcl-2-like protein</fullName>
    </submittedName>
</protein>
<reference evidence="1 2" key="1">
    <citation type="journal article" date="2016" name="Virus Genes">
        <title>The genomes of three North American orthopoxviruses.</title>
        <authorList>
            <person name="Smithson C."/>
            <person name="Tang N."/>
            <person name="Sammons S."/>
            <person name="Frace M."/>
            <person name="Batra D."/>
            <person name="Li Y."/>
            <person name="Emerson G.L."/>
            <person name="Carroll D.S."/>
            <person name="Upton C."/>
        </authorList>
    </citation>
    <scope>NUCLEOTIDE SEQUENCE [LARGE SCALE GENOMIC DNA]</scope>
    <source>
        <strain evidence="1 2">CA</strain>
    </source>
</reference>
<dbReference type="RefSeq" id="YP_009281775.1">
    <property type="nucleotide sequence ID" value="NC_031033.1"/>
</dbReference>
<dbReference type="Pfam" id="PF06227">
    <property type="entry name" value="Poxv_Bcl-2-like"/>
    <property type="match status" value="1"/>
</dbReference>
<dbReference type="EMBL" id="KU749311">
    <property type="protein sequence ID" value="AOP31717.1"/>
    <property type="molecule type" value="Genomic_DNA"/>
</dbReference>
<dbReference type="InterPro" id="IPR043018">
    <property type="entry name" value="Poxvirus_sf"/>
</dbReference>
<gene>
    <name evidence="1" type="ORF">VPXV-CA-027</name>
</gene>
<proteinExistence type="predicted"/>
<sequence>MRKLLFRYIIWRNDTDSSYYSDDFKKLMEFDKLVDDDICTLVKKMRLTLSDGPLVDRLDQQVNNLEDAKKMIAISAKIAEYIGDRPEIRWEDSFTSLFGMIEKYFKELRMNLFDDYN</sequence>
<name>A0A1C9KC31_9POXV</name>
<dbReference type="GeneID" id="29063974"/>
<evidence type="ECO:0000313" key="2">
    <source>
        <dbReference type="Proteomes" id="UP000203649"/>
    </source>
</evidence>
<evidence type="ECO:0000313" key="1">
    <source>
        <dbReference type="EMBL" id="AOP31717.1"/>
    </source>
</evidence>
<dbReference type="InterPro" id="IPR022819">
    <property type="entry name" value="Poxvirus_Bcl-2-like"/>
</dbReference>
<organism evidence="1 2">
    <name type="scientific">Volepox virus</name>
    <dbReference type="NCBI Taxonomy" id="28874"/>
    <lineage>
        <taxon>Viruses</taxon>
        <taxon>Varidnaviria</taxon>
        <taxon>Bamfordvirae</taxon>
        <taxon>Nucleocytoviricota</taxon>
        <taxon>Pokkesviricetes</taxon>
        <taxon>Chitovirales</taxon>
        <taxon>Poxviridae</taxon>
        <taxon>Chordopoxvirinae</taxon>
        <taxon>Orthopoxvirus</taxon>
        <taxon>Orthopoxvirus volepox</taxon>
    </lineage>
</organism>